<dbReference type="Gene3D" id="3.40.50.150">
    <property type="entry name" value="Vaccinia Virus protein VP39"/>
    <property type="match status" value="1"/>
</dbReference>
<keyword evidence="5" id="KW-0443">Lipid metabolism</keyword>
<dbReference type="PIRSF" id="PIRSF003085">
    <property type="entry name" value="CMAS"/>
    <property type="match status" value="1"/>
</dbReference>
<evidence type="ECO:0000256" key="5">
    <source>
        <dbReference type="ARBA" id="ARBA00023098"/>
    </source>
</evidence>
<dbReference type="Proteomes" id="UP000198824">
    <property type="component" value="Unassembled WGS sequence"/>
</dbReference>
<dbReference type="RefSeq" id="WP_093315814.1">
    <property type="nucleotide sequence ID" value="NZ_FOZG01000002.1"/>
</dbReference>
<sequence length="408" mass="46121">MSIFDKAMARIIREGELEIRYANGRVARFGKPSDRLPSVAIRFTDRGVPRAILSDPRLGAAETFMDGRLVIEQGDVRNLIDLFRGNAPAEDGGKLKGGFGSHVKRALTRIDRMNWERRSKRNVAHHYDLSDRLYDLFLDSDRQYSCAYFTDPSVGLEQAQLDKKAHIAAKLNLKPGLKVLDIGCGWGGMALYLNRVADVDVLGITLSEEQLKVARRRAEEAGVADRVKFELIDYRRLEGRFDRIVSVGMFEHVGPPNYRRFFQKCRELLAPDGAMLVHTIGRTGRPGTTDAFTTKYIFPGGYIPALSEMVAGSEGTKLIVSDVETLRLHYAYTLDHWYDRTVAAREAIEALYDARFYRMWIFYLAGAAAAFRHGGMVNFQVQYIRNRHALPITRDYMSEAEAALRAKG</sequence>
<dbReference type="GO" id="GO:0008610">
    <property type="term" value="P:lipid biosynthetic process"/>
    <property type="evidence" value="ECO:0007669"/>
    <property type="project" value="InterPro"/>
</dbReference>
<dbReference type="STRING" id="1166337.SAMN05192580_3041"/>
<dbReference type="GO" id="GO:0032259">
    <property type="term" value="P:methylation"/>
    <property type="evidence" value="ECO:0007669"/>
    <property type="project" value="UniProtKB-KW"/>
</dbReference>
<dbReference type="OrthoDB" id="9782855at2"/>
<keyword evidence="7" id="KW-1185">Reference proteome</keyword>
<dbReference type="GO" id="GO:0008168">
    <property type="term" value="F:methyltransferase activity"/>
    <property type="evidence" value="ECO:0007669"/>
    <property type="project" value="UniProtKB-KW"/>
</dbReference>
<evidence type="ECO:0000256" key="3">
    <source>
        <dbReference type="ARBA" id="ARBA00022679"/>
    </source>
</evidence>
<comment type="similarity">
    <text evidence="1">Belongs to the CFA/CMAS family.</text>
</comment>
<protein>
    <submittedName>
        <fullName evidence="6">Cyclopropane-fatty-acyl-phospholipid synthase</fullName>
    </submittedName>
</protein>
<dbReference type="EMBL" id="FOZG01000002">
    <property type="protein sequence ID" value="SFS05044.1"/>
    <property type="molecule type" value="Genomic_DNA"/>
</dbReference>
<evidence type="ECO:0000313" key="7">
    <source>
        <dbReference type="Proteomes" id="UP000198824"/>
    </source>
</evidence>
<dbReference type="AlphaFoldDB" id="A0A1I6LNG5"/>
<dbReference type="InterPro" id="IPR029063">
    <property type="entry name" value="SAM-dependent_MTases_sf"/>
</dbReference>
<dbReference type="Pfam" id="PF02353">
    <property type="entry name" value="CMAS"/>
    <property type="match status" value="1"/>
</dbReference>
<dbReference type="InterPro" id="IPR050723">
    <property type="entry name" value="CFA/CMAS"/>
</dbReference>
<evidence type="ECO:0000256" key="2">
    <source>
        <dbReference type="ARBA" id="ARBA00022603"/>
    </source>
</evidence>
<dbReference type="CDD" id="cd02440">
    <property type="entry name" value="AdoMet_MTases"/>
    <property type="match status" value="1"/>
</dbReference>
<dbReference type="InterPro" id="IPR003333">
    <property type="entry name" value="CMAS"/>
</dbReference>
<name>A0A1I6LNG5_9SPHN</name>
<accession>A0A1I6LNG5</accession>
<proteinExistence type="inferred from homology"/>
<reference evidence="6 7" key="1">
    <citation type="submission" date="2016-10" db="EMBL/GenBank/DDBJ databases">
        <authorList>
            <person name="de Groot N.N."/>
        </authorList>
    </citation>
    <scope>NUCLEOTIDE SEQUENCE [LARGE SCALE GENOMIC DNA]</scope>
    <source>
        <strain evidence="6 7">S5-249</strain>
    </source>
</reference>
<dbReference type="PANTHER" id="PTHR43667">
    <property type="entry name" value="CYCLOPROPANE-FATTY-ACYL-PHOSPHOLIPID SYNTHASE"/>
    <property type="match status" value="1"/>
</dbReference>
<dbReference type="SUPFAM" id="SSF53335">
    <property type="entry name" value="S-adenosyl-L-methionine-dependent methyltransferases"/>
    <property type="match status" value="1"/>
</dbReference>
<keyword evidence="4" id="KW-0949">S-adenosyl-L-methionine</keyword>
<evidence type="ECO:0000313" key="6">
    <source>
        <dbReference type="EMBL" id="SFS05044.1"/>
    </source>
</evidence>
<organism evidence="6 7">
    <name type="scientific">Sphingomonas jatrophae</name>
    <dbReference type="NCBI Taxonomy" id="1166337"/>
    <lineage>
        <taxon>Bacteria</taxon>
        <taxon>Pseudomonadati</taxon>
        <taxon>Pseudomonadota</taxon>
        <taxon>Alphaproteobacteria</taxon>
        <taxon>Sphingomonadales</taxon>
        <taxon>Sphingomonadaceae</taxon>
        <taxon>Sphingomonas</taxon>
    </lineage>
</organism>
<evidence type="ECO:0000256" key="4">
    <source>
        <dbReference type="ARBA" id="ARBA00022691"/>
    </source>
</evidence>
<dbReference type="PANTHER" id="PTHR43667:SF1">
    <property type="entry name" value="CYCLOPROPANE-FATTY-ACYL-PHOSPHOLIPID SYNTHASE"/>
    <property type="match status" value="1"/>
</dbReference>
<keyword evidence="2" id="KW-0489">Methyltransferase</keyword>
<evidence type="ECO:0000256" key="1">
    <source>
        <dbReference type="ARBA" id="ARBA00010815"/>
    </source>
</evidence>
<gene>
    <name evidence="6" type="ORF">SAMN05192580_3041</name>
</gene>
<keyword evidence="3" id="KW-0808">Transferase</keyword>